<name>A0A8J3V5L6_9ACTN</name>
<dbReference type="EMBL" id="BOOR01000017">
    <property type="protein sequence ID" value="GII54434.1"/>
    <property type="molecule type" value="Genomic_DNA"/>
</dbReference>
<accession>A0A8J3V5L6</accession>
<evidence type="ECO:0000313" key="1">
    <source>
        <dbReference type="EMBL" id="GII54434.1"/>
    </source>
</evidence>
<organism evidence="1 2">
    <name type="scientific">Planotetraspora thailandica</name>
    <dbReference type="NCBI Taxonomy" id="487172"/>
    <lineage>
        <taxon>Bacteria</taxon>
        <taxon>Bacillati</taxon>
        <taxon>Actinomycetota</taxon>
        <taxon>Actinomycetes</taxon>
        <taxon>Streptosporangiales</taxon>
        <taxon>Streptosporangiaceae</taxon>
        <taxon>Planotetraspora</taxon>
    </lineage>
</organism>
<dbReference type="AlphaFoldDB" id="A0A8J3V5L6"/>
<protein>
    <submittedName>
        <fullName evidence="1">Uncharacterized protein</fullName>
    </submittedName>
</protein>
<keyword evidence="2" id="KW-1185">Reference proteome</keyword>
<comment type="caution">
    <text evidence="1">The sequence shown here is derived from an EMBL/GenBank/DDBJ whole genome shotgun (WGS) entry which is preliminary data.</text>
</comment>
<evidence type="ECO:0000313" key="2">
    <source>
        <dbReference type="Proteomes" id="UP000605992"/>
    </source>
</evidence>
<sequence length="65" mass="7420">MCLAVGALRTGLSVEQAADQIYALTSIELFERLTEVCGWTMRDWQDWLPRILSETLLEPTRHAGR</sequence>
<gene>
    <name evidence="1" type="ORF">Pth03_28230</name>
</gene>
<dbReference type="Proteomes" id="UP000605992">
    <property type="component" value="Unassembled WGS sequence"/>
</dbReference>
<reference evidence="1" key="1">
    <citation type="submission" date="2021-01" db="EMBL/GenBank/DDBJ databases">
        <title>Whole genome shotgun sequence of Planotetraspora thailandica NBRC 104271.</title>
        <authorList>
            <person name="Komaki H."/>
            <person name="Tamura T."/>
        </authorList>
    </citation>
    <scope>NUCLEOTIDE SEQUENCE</scope>
    <source>
        <strain evidence="1">NBRC 104271</strain>
    </source>
</reference>
<proteinExistence type="predicted"/>